<reference evidence="18 19" key="1">
    <citation type="submission" date="2018-06" db="EMBL/GenBank/DDBJ databases">
        <title>Paenibacillus imtechensis sp. nov.</title>
        <authorList>
            <person name="Pinnaka A.K."/>
            <person name="Singh H."/>
            <person name="Kaur M."/>
        </authorList>
    </citation>
    <scope>NUCLEOTIDE SEQUENCE [LARGE SCALE GENOMIC DNA]</scope>
    <source>
        <strain evidence="18 19">SMB1</strain>
    </source>
</reference>
<dbReference type="PANTHER" id="PTHR43047">
    <property type="entry name" value="TWO-COMPONENT HISTIDINE PROTEIN KINASE"/>
    <property type="match status" value="1"/>
</dbReference>
<dbReference type="SUPFAM" id="SSF47384">
    <property type="entry name" value="Homodimeric domain of signal transducing histidine kinase"/>
    <property type="match status" value="1"/>
</dbReference>
<dbReference type="SUPFAM" id="SSF55874">
    <property type="entry name" value="ATPase domain of HSP90 chaperone/DNA topoisomerase II/histidine kinase"/>
    <property type="match status" value="1"/>
</dbReference>
<dbReference type="RefSeq" id="WP_111145201.1">
    <property type="nucleotide sequence ID" value="NZ_QKRB01000028.1"/>
</dbReference>
<dbReference type="Gene3D" id="3.30.565.10">
    <property type="entry name" value="Histidine kinase-like ATPase, C-terminal domain"/>
    <property type="match status" value="1"/>
</dbReference>
<dbReference type="EMBL" id="QKRB01000028">
    <property type="protein sequence ID" value="PZD97343.1"/>
    <property type="molecule type" value="Genomic_DNA"/>
</dbReference>
<dbReference type="Pfam" id="PF00989">
    <property type="entry name" value="PAS"/>
    <property type="match status" value="1"/>
</dbReference>
<dbReference type="Gene3D" id="3.30.450.20">
    <property type="entry name" value="PAS domain"/>
    <property type="match status" value="5"/>
</dbReference>
<dbReference type="InterPro" id="IPR013655">
    <property type="entry name" value="PAS_fold_3"/>
</dbReference>
<evidence type="ECO:0000256" key="13">
    <source>
        <dbReference type="PROSITE-ProRule" id="PRU00169"/>
    </source>
</evidence>
<keyword evidence="9" id="KW-0902">Two-component regulatory system</keyword>
<dbReference type="GO" id="GO:0005524">
    <property type="term" value="F:ATP binding"/>
    <property type="evidence" value="ECO:0007669"/>
    <property type="project" value="UniProtKB-KW"/>
</dbReference>
<evidence type="ECO:0000256" key="4">
    <source>
        <dbReference type="ARBA" id="ARBA00022553"/>
    </source>
</evidence>
<dbReference type="EC" id="2.7.13.3" evidence="3"/>
<dbReference type="SUPFAM" id="SSF55785">
    <property type="entry name" value="PYP-like sensor domain (PAS domain)"/>
    <property type="match status" value="5"/>
</dbReference>
<comment type="subunit">
    <text evidence="10">At low DSF concentrations, interacts with RpfF.</text>
</comment>
<dbReference type="InterPro" id="IPR005467">
    <property type="entry name" value="His_kinase_dom"/>
</dbReference>
<dbReference type="FunFam" id="3.30.565.10:FF:000010">
    <property type="entry name" value="Sensor histidine kinase RcsC"/>
    <property type="match status" value="1"/>
</dbReference>
<evidence type="ECO:0000256" key="7">
    <source>
        <dbReference type="ARBA" id="ARBA00022777"/>
    </source>
</evidence>
<dbReference type="InterPro" id="IPR013767">
    <property type="entry name" value="PAS_fold"/>
</dbReference>
<feature type="domain" description="PAC" evidence="17">
    <location>
        <begin position="584"/>
        <end position="635"/>
    </location>
</feature>
<dbReference type="InterPro" id="IPR011006">
    <property type="entry name" value="CheY-like_superfamily"/>
</dbReference>
<feature type="domain" description="Histidine kinase" evidence="14">
    <location>
        <begin position="649"/>
        <end position="871"/>
    </location>
</feature>
<dbReference type="Pfam" id="PF02518">
    <property type="entry name" value="HATPase_c"/>
    <property type="match status" value="1"/>
</dbReference>
<dbReference type="Pfam" id="PF08447">
    <property type="entry name" value="PAS_3"/>
    <property type="match status" value="2"/>
</dbReference>
<dbReference type="InterPro" id="IPR003661">
    <property type="entry name" value="HisK_dim/P_dom"/>
</dbReference>
<dbReference type="InterPro" id="IPR035965">
    <property type="entry name" value="PAS-like_dom_sf"/>
</dbReference>
<dbReference type="InterPro" id="IPR001789">
    <property type="entry name" value="Sig_transdc_resp-reg_receiver"/>
</dbReference>
<keyword evidence="6" id="KW-0547">Nucleotide-binding</keyword>
<evidence type="ECO:0000259" key="14">
    <source>
        <dbReference type="PROSITE" id="PS50109"/>
    </source>
</evidence>
<dbReference type="InterPro" id="IPR000700">
    <property type="entry name" value="PAS-assoc_C"/>
</dbReference>
<dbReference type="CDD" id="cd00130">
    <property type="entry name" value="PAS"/>
    <property type="match status" value="5"/>
</dbReference>
<sequence length="1031" mass="116429">MNNSEVKGMPEWSGLWLNHSQELVCFYDSNDIIVHISPSCRTILGYTEEEMIGRHRSEYEFTDDEPSALSLDLPVYDSLRVSKVRHKDGHFLWIEFSDRLIEGEPGSGSEVHLMSVGRDITERRKNEILQAYSQSLIEYGAWEWDIRTERFYYTKELRHIFANAIQAEETSPDPFLSLVHPEDLLRVKEQLTRAVTEGMSGEINFRLLLPDGRVRMLHGVWEVLTDQDGRSVRIIGVNQDKTRQHELEEQIRTSERKHRLIAEASVDWITRHKPDHRATVTYASPVCRTLLGYEPEEIIGLAAFDLIHPEDQDSIREFLVLNQQAQQEKGICRVRRKDGTYVWLETTSRSIKNEKGQIEEIISISRDITERRKADKLLQESQQRYKSLFDHNTAAVYSMKLNGDYETANPNLEKLTGYSLDELIGMYWGPIVDPKDLPKTLYHFGLATKGQPQSYDLTIIHKNGHPIEINSTNIPIVVDGEVVGVFGISYDITERKRYIAQIEKLSNEYNLILSAVSEGIIGFNAEGSPTFMNPAAAGMFGYPDGEVTGLSHEGLLRQIAPVGSLLQLEESQILNAIVSGRVYRHSEAVFWRRDGSSFLVDYQVTPIIDKSEVRGAVVVFRDITSEKEILRAKESAERADQAKSEFLAVMSHEIRTPMNGIMGMADLMADTELTEEQSSYMETILASCGSLLRILNEILDFSKLEAGKMDLSFERVDIRKVIAEIMELFSPRAAEKGISFTCHIDDNLPHLIIGDEGRFRQVLVNLVGNAIKFTEQGSVSITAFMKTGRDQTAEFLSVYVEDTGIGIPADKQELLFQSFSQLHPSLNRKYGGTGLGLAICKKLVELMGGVIGVDSREDLGSVFYFTLPLTLAADDVHPHNAADIIRSDRSDKNAEQILAYTTTDTQSVDSPRILVADDNEVNRTLMVKLLQKNGLQAQLAVNGREAVQASERELYDLIFMDLQMPELSGYEAAAAILSRERTKQPVIIAVTAFAREEDRQACLRTGMKDYISKPVLASEVTRVLNCWLRKD</sequence>
<dbReference type="InterPro" id="IPR013656">
    <property type="entry name" value="PAS_4"/>
</dbReference>
<keyword evidence="5" id="KW-0808">Transferase</keyword>
<evidence type="ECO:0000256" key="9">
    <source>
        <dbReference type="ARBA" id="ARBA00023012"/>
    </source>
</evidence>
<dbReference type="PROSITE" id="PS50110">
    <property type="entry name" value="RESPONSE_REGULATORY"/>
    <property type="match status" value="1"/>
</dbReference>
<dbReference type="Gene3D" id="1.10.287.130">
    <property type="match status" value="1"/>
</dbReference>
<feature type="domain" description="PAS" evidence="16">
    <location>
        <begin position="381"/>
        <end position="436"/>
    </location>
</feature>
<dbReference type="Proteomes" id="UP000249522">
    <property type="component" value="Unassembled WGS sequence"/>
</dbReference>
<organism evidence="18 19">
    <name type="scientific">Paenibacillus sambharensis</name>
    <dbReference type="NCBI Taxonomy" id="1803190"/>
    <lineage>
        <taxon>Bacteria</taxon>
        <taxon>Bacillati</taxon>
        <taxon>Bacillota</taxon>
        <taxon>Bacilli</taxon>
        <taxon>Bacillales</taxon>
        <taxon>Paenibacillaceae</taxon>
        <taxon>Paenibacillus</taxon>
    </lineage>
</organism>
<dbReference type="PROSITE" id="PS50109">
    <property type="entry name" value="HIS_KIN"/>
    <property type="match status" value="1"/>
</dbReference>
<proteinExistence type="inferred from homology"/>
<evidence type="ECO:0000259" key="15">
    <source>
        <dbReference type="PROSITE" id="PS50110"/>
    </source>
</evidence>
<dbReference type="AlphaFoldDB" id="A0A2W1LET1"/>
<evidence type="ECO:0000256" key="10">
    <source>
        <dbReference type="ARBA" id="ARBA00064003"/>
    </source>
</evidence>
<evidence type="ECO:0000256" key="8">
    <source>
        <dbReference type="ARBA" id="ARBA00022840"/>
    </source>
</evidence>
<dbReference type="InterPro" id="IPR001610">
    <property type="entry name" value="PAC"/>
</dbReference>
<feature type="domain" description="Response regulatory" evidence="15">
    <location>
        <begin position="912"/>
        <end position="1028"/>
    </location>
</feature>
<dbReference type="GO" id="GO:0006355">
    <property type="term" value="P:regulation of DNA-templated transcription"/>
    <property type="evidence" value="ECO:0007669"/>
    <property type="project" value="InterPro"/>
</dbReference>
<evidence type="ECO:0000256" key="3">
    <source>
        <dbReference type="ARBA" id="ARBA00012438"/>
    </source>
</evidence>
<dbReference type="NCBIfam" id="TIGR00229">
    <property type="entry name" value="sensory_box"/>
    <property type="match status" value="4"/>
</dbReference>
<dbReference type="Pfam" id="PF13426">
    <property type="entry name" value="PAS_9"/>
    <property type="match status" value="1"/>
</dbReference>
<dbReference type="SMART" id="SM00091">
    <property type="entry name" value="PAS"/>
    <property type="match status" value="5"/>
</dbReference>
<dbReference type="Pfam" id="PF00512">
    <property type="entry name" value="HisKA"/>
    <property type="match status" value="1"/>
</dbReference>
<feature type="domain" description="PAC" evidence="17">
    <location>
        <begin position="77"/>
        <end position="132"/>
    </location>
</feature>
<dbReference type="PROSITE" id="PS50112">
    <property type="entry name" value="PAS"/>
    <property type="match status" value="4"/>
</dbReference>
<evidence type="ECO:0000256" key="1">
    <source>
        <dbReference type="ARBA" id="ARBA00000085"/>
    </source>
</evidence>
<dbReference type="CDD" id="cd16922">
    <property type="entry name" value="HATPase_EvgS-ArcB-TorS-like"/>
    <property type="match status" value="1"/>
</dbReference>
<dbReference type="GO" id="GO:0005886">
    <property type="term" value="C:plasma membrane"/>
    <property type="evidence" value="ECO:0007669"/>
    <property type="project" value="TreeGrafter"/>
</dbReference>
<dbReference type="SMART" id="SM00387">
    <property type="entry name" value="HATPase_c"/>
    <property type="match status" value="1"/>
</dbReference>
<dbReference type="FunFam" id="1.10.287.130:FF:000002">
    <property type="entry name" value="Two-component osmosensing histidine kinase"/>
    <property type="match status" value="1"/>
</dbReference>
<dbReference type="SMART" id="SM00388">
    <property type="entry name" value="HisKA"/>
    <property type="match status" value="1"/>
</dbReference>
<evidence type="ECO:0000256" key="11">
    <source>
        <dbReference type="ARBA" id="ARBA00068150"/>
    </source>
</evidence>
<feature type="domain" description="PAS" evidence="16">
    <location>
        <begin position="505"/>
        <end position="549"/>
    </location>
</feature>
<comment type="caution">
    <text evidence="18">The sequence shown here is derived from an EMBL/GenBank/DDBJ whole genome shotgun (WGS) entry which is preliminary data.</text>
</comment>
<dbReference type="OrthoDB" id="9815750at2"/>
<evidence type="ECO:0000256" key="2">
    <source>
        <dbReference type="ARBA" id="ARBA00006402"/>
    </source>
</evidence>
<keyword evidence="19" id="KW-1185">Reference proteome</keyword>
<accession>A0A2W1LET1</accession>
<dbReference type="Gene3D" id="3.40.50.2300">
    <property type="match status" value="1"/>
</dbReference>
<dbReference type="GO" id="GO:0009927">
    <property type="term" value="F:histidine phosphotransfer kinase activity"/>
    <property type="evidence" value="ECO:0007669"/>
    <property type="project" value="TreeGrafter"/>
</dbReference>
<comment type="similarity">
    <text evidence="2">In the N-terminal section; belongs to the phytochrome family.</text>
</comment>
<dbReference type="InterPro" id="IPR036890">
    <property type="entry name" value="HATPase_C_sf"/>
</dbReference>
<feature type="domain" description="PAC" evidence="17">
    <location>
        <begin position="201"/>
        <end position="253"/>
    </location>
</feature>
<dbReference type="PANTHER" id="PTHR43047:SF72">
    <property type="entry name" value="OSMOSENSING HISTIDINE PROTEIN KINASE SLN1"/>
    <property type="match status" value="1"/>
</dbReference>
<evidence type="ECO:0000259" key="17">
    <source>
        <dbReference type="PROSITE" id="PS50113"/>
    </source>
</evidence>
<dbReference type="SUPFAM" id="SSF52172">
    <property type="entry name" value="CheY-like"/>
    <property type="match status" value="1"/>
</dbReference>
<dbReference type="InterPro" id="IPR003594">
    <property type="entry name" value="HATPase_dom"/>
</dbReference>
<keyword evidence="8" id="KW-0067">ATP-binding</keyword>
<dbReference type="Pfam" id="PF08448">
    <property type="entry name" value="PAS_4"/>
    <property type="match status" value="1"/>
</dbReference>
<dbReference type="PROSITE" id="PS50113">
    <property type="entry name" value="PAC"/>
    <property type="match status" value="5"/>
</dbReference>
<dbReference type="PRINTS" id="PR00344">
    <property type="entry name" value="BCTRLSENSOR"/>
</dbReference>
<feature type="domain" description="PAC" evidence="17">
    <location>
        <begin position="453"/>
        <end position="504"/>
    </location>
</feature>
<protein>
    <recommendedName>
        <fullName evidence="12">Circadian input-output histidine kinase CikA</fullName>
        <ecNumber evidence="3">2.7.13.3</ecNumber>
    </recommendedName>
    <alternativeName>
        <fullName evidence="11">Sensory/regulatory protein RpfC</fullName>
    </alternativeName>
</protein>
<dbReference type="SMART" id="SM00448">
    <property type="entry name" value="REC"/>
    <property type="match status" value="1"/>
</dbReference>
<dbReference type="InterPro" id="IPR004358">
    <property type="entry name" value="Sig_transdc_His_kin-like_C"/>
</dbReference>
<keyword evidence="4 13" id="KW-0597">Phosphoprotein</keyword>
<dbReference type="Pfam" id="PF00072">
    <property type="entry name" value="Response_reg"/>
    <property type="match status" value="1"/>
</dbReference>
<keyword evidence="7 18" id="KW-0418">Kinase</keyword>
<evidence type="ECO:0000256" key="6">
    <source>
        <dbReference type="ARBA" id="ARBA00022741"/>
    </source>
</evidence>
<evidence type="ECO:0000259" key="16">
    <source>
        <dbReference type="PROSITE" id="PS50112"/>
    </source>
</evidence>
<dbReference type="Gene3D" id="2.10.70.100">
    <property type="match status" value="1"/>
</dbReference>
<feature type="modified residue" description="4-aspartylphosphate" evidence="13">
    <location>
        <position position="961"/>
    </location>
</feature>
<gene>
    <name evidence="18" type="ORF">DNH61_03055</name>
</gene>
<name>A0A2W1LET1_9BACL</name>
<dbReference type="InterPro" id="IPR000014">
    <property type="entry name" value="PAS"/>
</dbReference>
<comment type="catalytic activity">
    <reaction evidence="1">
        <text>ATP + protein L-histidine = ADP + protein N-phospho-L-histidine.</text>
        <dbReference type="EC" id="2.7.13.3"/>
    </reaction>
</comment>
<dbReference type="CDD" id="cd17546">
    <property type="entry name" value="REC_hyHK_CKI1_RcsC-like"/>
    <property type="match status" value="1"/>
</dbReference>
<dbReference type="SMART" id="SM00086">
    <property type="entry name" value="PAC"/>
    <property type="match status" value="5"/>
</dbReference>
<evidence type="ECO:0000313" key="19">
    <source>
        <dbReference type="Proteomes" id="UP000249522"/>
    </source>
</evidence>
<dbReference type="GO" id="GO:0000155">
    <property type="term" value="F:phosphorelay sensor kinase activity"/>
    <property type="evidence" value="ECO:0007669"/>
    <property type="project" value="InterPro"/>
</dbReference>
<evidence type="ECO:0000256" key="12">
    <source>
        <dbReference type="ARBA" id="ARBA00074306"/>
    </source>
</evidence>
<evidence type="ECO:0000256" key="5">
    <source>
        <dbReference type="ARBA" id="ARBA00022679"/>
    </source>
</evidence>
<evidence type="ECO:0000313" key="18">
    <source>
        <dbReference type="EMBL" id="PZD97343.1"/>
    </source>
</evidence>
<feature type="domain" description="PAS" evidence="16">
    <location>
        <begin position="28"/>
        <end position="65"/>
    </location>
</feature>
<dbReference type="CDD" id="cd00082">
    <property type="entry name" value="HisKA"/>
    <property type="match status" value="1"/>
</dbReference>
<dbReference type="InterPro" id="IPR036097">
    <property type="entry name" value="HisK_dim/P_sf"/>
</dbReference>
<feature type="domain" description="PAS" evidence="16">
    <location>
        <begin position="275"/>
        <end position="328"/>
    </location>
</feature>
<feature type="domain" description="PAC" evidence="17">
    <location>
        <begin position="328"/>
        <end position="380"/>
    </location>
</feature>